<proteinExistence type="predicted"/>
<comment type="cofactor">
    <cofactor evidence="1">
        <name>Zn(2+)</name>
        <dbReference type="ChEBI" id="CHEBI:29105"/>
    </cofactor>
</comment>
<evidence type="ECO:0000256" key="6">
    <source>
        <dbReference type="ARBA" id="ARBA00023049"/>
    </source>
</evidence>
<dbReference type="Proteomes" id="UP001621706">
    <property type="component" value="Unassembled WGS sequence"/>
</dbReference>
<dbReference type="Gene3D" id="3.30.2010.10">
    <property type="entry name" value="Metalloproteases ('zincins'), catalytic domain"/>
    <property type="match status" value="1"/>
</dbReference>
<keyword evidence="4" id="KW-0378">Hydrolase</keyword>
<gene>
    <name evidence="8" type="ORF">V3I07_02260</name>
</gene>
<dbReference type="PANTHER" id="PTHR22726">
    <property type="entry name" value="METALLOENDOPEPTIDASE OMA1"/>
    <property type="match status" value="1"/>
</dbReference>
<dbReference type="PANTHER" id="PTHR22726:SF1">
    <property type="entry name" value="METALLOENDOPEPTIDASE OMA1, MITOCHONDRIAL"/>
    <property type="match status" value="1"/>
</dbReference>
<dbReference type="Pfam" id="PF01435">
    <property type="entry name" value="Peptidase_M48"/>
    <property type="match status" value="1"/>
</dbReference>
<evidence type="ECO:0000256" key="5">
    <source>
        <dbReference type="ARBA" id="ARBA00022833"/>
    </source>
</evidence>
<sequence length="450" mass="53077">MREINIILLLLFTFKNFSQQRIFSYQPTKNDSLIAFLDKKNEDRISRLSINHKKDIKKILNERNEAFKKGIKDSNYIFNKDVNYYLKSILGKIYVANPSIKYKDFYFFINKLPIPNAACYGNGIFTVNLGLFDFIETDDELAFILCHELAHFILEHNDKSLVAYLDKINSKEFKKEINNLKKIEYGRRKAFSDLFTDMNYHFLRHSRNSEIEADKLGFELFEKTIFNKNAAITALNKLGTIDESVFNEKIDLIRHFNFKNYPFKESWLQKEETLFDIKEVADDYALNKDSLKTHPDIPKRIEIINQILKEKKIAKSNNSLTLDKIKSLISKINIETLLDDNKLDIALYQSLILYDKKKITEEHFYSLLAFIIKKTYTAKVNHTFGKHVEQISPFSKEENLNIIKTFLNNIEIKNIRKIGLNLCIEKEEIMKNDKDFQEIKSFFIDLNKNN</sequence>
<evidence type="ECO:0000256" key="3">
    <source>
        <dbReference type="ARBA" id="ARBA00022723"/>
    </source>
</evidence>
<accession>A0ABW8P5B3</accession>
<evidence type="ECO:0000259" key="7">
    <source>
        <dbReference type="Pfam" id="PF01435"/>
    </source>
</evidence>
<keyword evidence="9" id="KW-1185">Reference proteome</keyword>
<feature type="domain" description="Peptidase M48" evidence="7">
    <location>
        <begin position="96"/>
        <end position="305"/>
    </location>
</feature>
<comment type="caution">
    <text evidence="8">The sequence shown here is derived from an EMBL/GenBank/DDBJ whole genome shotgun (WGS) entry which is preliminary data.</text>
</comment>
<dbReference type="EMBL" id="JAZGZP010000003">
    <property type="protein sequence ID" value="MFK6999714.1"/>
    <property type="molecule type" value="Genomic_DNA"/>
</dbReference>
<keyword evidence="5" id="KW-0862">Zinc</keyword>
<dbReference type="CDD" id="cd07324">
    <property type="entry name" value="M48C_Oma1-like"/>
    <property type="match status" value="1"/>
</dbReference>
<reference evidence="8 9" key="1">
    <citation type="submission" date="2024-02" db="EMBL/GenBank/DDBJ databases">
        <title>Comparative Genomic Analysis of Flavobacterium Species Causing Columnaris Disease of Freshwater Fish in Thailand: Insights into Virulence and Resistance Mechanisms.</title>
        <authorList>
            <person name="Nguyen D."/>
            <person name="Chokmangmeepisarn P."/>
            <person name="Khianchaikhan K."/>
            <person name="Morishita M."/>
            <person name="Bunnoy A."/>
            <person name="Rodkhum C."/>
        </authorList>
    </citation>
    <scope>NUCLEOTIDE SEQUENCE [LARGE SCALE GENOMIC DNA]</scope>
    <source>
        <strain evidence="8 9">CNRT2201</strain>
    </source>
</reference>
<evidence type="ECO:0000313" key="9">
    <source>
        <dbReference type="Proteomes" id="UP001621706"/>
    </source>
</evidence>
<dbReference type="RefSeq" id="WP_123902174.1">
    <property type="nucleotide sequence ID" value="NZ_JAZGZP010000003.1"/>
</dbReference>
<protein>
    <submittedName>
        <fullName evidence="8">M48 family metallopeptidase</fullName>
    </submittedName>
</protein>
<dbReference type="InterPro" id="IPR051156">
    <property type="entry name" value="Mito/Outer_Membr_Metalloprot"/>
</dbReference>
<organism evidence="8 9">
    <name type="scientific">Flavobacterium oreochromis</name>
    <dbReference type="NCBI Taxonomy" id="2906078"/>
    <lineage>
        <taxon>Bacteria</taxon>
        <taxon>Pseudomonadati</taxon>
        <taxon>Bacteroidota</taxon>
        <taxon>Flavobacteriia</taxon>
        <taxon>Flavobacteriales</taxon>
        <taxon>Flavobacteriaceae</taxon>
        <taxon>Flavobacterium</taxon>
    </lineage>
</organism>
<evidence type="ECO:0000256" key="2">
    <source>
        <dbReference type="ARBA" id="ARBA00022670"/>
    </source>
</evidence>
<evidence type="ECO:0000256" key="1">
    <source>
        <dbReference type="ARBA" id="ARBA00001947"/>
    </source>
</evidence>
<evidence type="ECO:0000256" key="4">
    <source>
        <dbReference type="ARBA" id="ARBA00022801"/>
    </source>
</evidence>
<dbReference type="InterPro" id="IPR001915">
    <property type="entry name" value="Peptidase_M48"/>
</dbReference>
<name>A0ABW8P5B3_9FLAO</name>
<keyword evidence="3" id="KW-0479">Metal-binding</keyword>
<evidence type="ECO:0000313" key="8">
    <source>
        <dbReference type="EMBL" id="MFK6999714.1"/>
    </source>
</evidence>
<keyword evidence="2" id="KW-0645">Protease</keyword>
<keyword evidence="6" id="KW-0482">Metalloprotease</keyword>